<evidence type="ECO:0000313" key="2">
    <source>
        <dbReference type="Proteomes" id="UP000800094"/>
    </source>
</evidence>
<proteinExistence type="predicted"/>
<dbReference type="RefSeq" id="XP_033682705.1">
    <property type="nucleotide sequence ID" value="XM_033822475.1"/>
</dbReference>
<reference evidence="1" key="1">
    <citation type="journal article" date="2020" name="Stud. Mycol.">
        <title>101 Dothideomycetes genomes: a test case for predicting lifestyles and emergence of pathogens.</title>
        <authorList>
            <person name="Haridas S."/>
            <person name="Albert R."/>
            <person name="Binder M."/>
            <person name="Bloem J."/>
            <person name="Labutti K."/>
            <person name="Salamov A."/>
            <person name="Andreopoulos B."/>
            <person name="Baker S."/>
            <person name="Barry K."/>
            <person name="Bills G."/>
            <person name="Bluhm B."/>
            <person name="Cannon C."/>
            <person name="Castanera R."/>
            <person name="Culley D."/>
            <person name="Daum C."/>
            <person name="Ezra D."/>
            <person name="Gonzalez J."/>
            <person name="Henrissat B."/>
            <person name="Kuo A."/>
            <person name="Liang C."/>
            <person name="Lipzen A."/>
            <person name="Lutzoni F."/>
            <person name="Magnuson J."/>
            <person name="Mondo S."/>
            <person name="Nolan M."/>
            <person name="Ohm R."/>
            <person name="Pangilinan J."/>
            <person name="Park H.-J."/>
            <person name="Ramirez L."/>
            <person name="Alfaro M."/>
            <person name="Sun H."/>
            <person name="Tritt A."/>
            <person name="Yoshinaga Y."/>
            <person name="Zwiers L.-H."/>
            <person name="Turgeon B."/>
            <person name="Goodwin S."/>
            <person name="Spatafora J."/>
            <person name="Crous P."/>
            <person name="Grigoriev I."/>
        </authorList>
    </citation>
    <scope>NUCLEOTIDE SEQUENCE</scope>
    <source>
        <strain evidence="1">CBS 122368</strain>
    </source>
</reference>
<accession>A0A6A6IBD5</accession>
<name>A0A6A6IBD5_9PLEO</name>
<dbReference type="Proteomes" id="UP000800094">
    <property type="component" value="Unassembled WGS sequence"/>
</dbReference>
<gene>
    <name evidence="1" type="ORF">BU26DRAFT_352156</name>
</gene>
<dbReference type="AlphaFoldDB" id="A0A6A6IBD5"/>
<dbReference type="EMBL" id="ML987197">
    <property type="protein sequence ID" value="KAF2247701.1"/>
    <property type="molecule type" value="Genomic_DNA"/>
</dbReference>
<dbReference type="GeneID" id="54575805"/>
<sequence length="179" mass="20418">MVGRSWGGGARCLYRRRERVCAVGQVTLMPAQVLTRRRERGLEAAVKARNLLEGAGDSSQHDWNRMECWADRFQHLVEDSTLRGTMRSRLNRDCLPRRAFLPYHERGNRVGFLLAIQDCLKGFILRFPIYASYYSYPRIVLDHILPTRWHGFILESGAQQACVSGFACRADALDSAAES</sequence>
<protein>
    <submittedName>
        <fullName evidence="1">Uncharacterized protein</fullName>
    </submittedName>
</protein>
<evidence type="ECO:0000313" key="1">
    <source>
        <dbReference type="EMBL" id="KAF2247701.1"/>
    </source>
</evidence>
<organism evidence="1 2">
    <name type="scientific">Trematosphaeria pertusa</name>
    <dbReference type="NCBI Taxonomy" id="390896"/>
    <lineage>
        <taxon>Eukaryota</taxon>
        <taxon>Fungi</taxon>
        <taxon>Dikarya</taxon>
        <taxon>Ascomycota</taxon>
        <taxon>Pezizomycotina</taxon>
        <taxon>Dothideomycetes</taxon>
        <taxon>Pleosporomycetidae</taxon>
        <taxon>Pleosporales</taxon>
        <taxon>Massarineae</taxon>
        <taxon>Trematosphaeriaceae</taxon>
        <taxon>Trematosphaeria</taxon>
    </lineage>
</organism>
<keyword evidence="2" id="KW-1185">Reference proteome</keyword>